<comment type="caution">
    <text evidence="2">The sequence shown here is derived from an EMBL/GenBank/DDBJ whole genome shotgun (WGS) entry which is preliminary data.</text>
</comment>
<feature type="signal peptide" evidence="1">
    <location>
        <begin position="1"/>
        <end position="24"/>
    </location>
</feature>
<dbReference type="PROSITE" id="PS51257">
    <property type="entry name" value="PROKAR_LIPOPROTEIN"/>
    <property type="match status" value="1"/>
</dbReference>
<protein>
    <recommendedName>
        <fullName evidence="3">Cytochrome C Planctomycete-type domain-containing protein</fullName>
    </recommendedName>
</protein>
<organism evidence="2">
    <name type="scientific">Bellilinea caldifistulae</name>
    <dbReference type="NCBI Taxonomy" id="360411"/>
    <lineage>
        <taxon>Bacteria</taxon>
        <taxon>Bacillati</taxon>
        <taxon>Chloroflexota</taxon>
        <taxon>Anaerolineae</taxon>
        <taxon>Anaerolineales</taxon>
        <taxon>Anaerolineaceae</taxon>
        <taxon>Bellilinea</taxon>
    </lineage>
</organism>
<evidence type="ECO:0000256" key="1">
    <source>
        <dbReference type="SAM" id="SignalP"/>
    </source>
</evidence>
<evidence type="ECO:0000313" key="2">
    <source>
        <dbReference type="EMBL" id="HGS87274.1"/>
    </source>
</evidence>
<sequence>MNKMRIWLVMLTGLIILLTGCARATQSVPTATLPLPTQPPVPTATAQPQVNYCVECHTDKDRLIQTAKPEEEVISESEGAG</sequence>
<name>A0A7C4Q8W1_9CHLR</name>
<proteinExistence type="predicted"/>
<dbReference type="AlphaFoldDB" id="A0A7C4Q8W1"/>
<gene>
    <name evidence="2" type="ORF">ENT17_06595</name>
</gene>
<evidence type="ECO:0008006" key="3">
    <source>
        <dbReference type="Google" id="ProtNLM"/>
    </source>
</evidence>
<accession>A0A7C4Q8W1</accession>
<dbReference type="EMBL" id="DSXR01000067">
    <property type="protein sequence ID" value="HGS87274.1"/>
    <property type="molecule type" value="Genomic_DNA"/>
</dbReference>
<reference evidence="2" key="1">
    <citation type="journal article" date="2020" name="mSystems">
        <title>Genome- and Community-Level Interaction Insights into Carbon Utilization and Element Cycling Functions of Hydrothermarchaeota in Hydrothermal Sediment.</title>
        <authorList>
            <person name="Zhou Z."/>
            <person name="Liu Y."/>
            <person name="Xu W."/>
            <person name="Pan J."/>
            <person name="Luo Z.H."/>
            <person name="Li M."/>
        </authorList>
    </citation>
    <scope>NUCLEOTIDE SEQUENCE [LARGE SCALE GENOMIC DNA]</scope>
    <source>
        <strain evidence="2">SpSt-556</strain>
    </source>
</reference>
<keyword evidence="1" id="KW-0732">Signal</keyword>
<feature type="chain" id="PRO_5027575449" description="Cytochrome C Planctomycete-type domain-containing protein" evidence="1">
    <location>
        <begin position="25"/>
        <end position="81"/>
    </location>
</feature>